<dbReference type="InterPro" id="IPR020103">
    <property type="entry name" value="PsdUridine_synth_cat_dom_sf"/>
</dbReference>
<dbReference type="Gene3D" id="3.30.70.660">
    <property type="entry name" value="Pseudouridine synthase I, catalytic domain, C-terminal subdomain"/>
    <property type="match status" value="1"/>
</dbReference>
<proteinExistence type="inferred from homology"/>
<dbReference type="EC" id="5.4.99.12" evidence="4"/>
<dbReference type="AlphaFoldDB" id="A0A9D2RN50"/>
<dbReference type="PANTHER" id="PTHR11142">
    <property type="entry name" value="PSEUDOURIDYLATE SYNTHASE"/>
    <property type="match status" value="1"/>
</dbReference>
<evidence type="ECO:0000256" key="1">
    <source>
        <dbReference type="ARBA" id="ARBA00009375"/>
    </source>
</evidence>
<dbReference type="InterPro" id="IPR020095">
    <property type="entry name" value="PsdUridine_synth_TruA_C"/>
</dbReference>
<gene>
    <name evidence="4 9" type="primary">truA</name>
    <name evidence="9" type="ORF">H9786_04605</name>
</gene>
<dbReference type="Gene3D" id="3.30.70.580">
    <property type="entry name" value="Pseudouridine synthase I, catalytic domain, N-terminal subdomain"/>
    <property type="match status" value="1"/>
</dbReference>
<evidence type="ECO:0000256" key="2">
    <source>
        <dbReference type="ARBA" id="ARBA00022694"/>
    </source>
</evidence>
<sequence length="294" mass="32259">MHEVATDPERIRLRLDLSYDGTDFHGWATQPGHRTVQGVLEAALLKLARIPVRVTVAGRTDAGVHARGQVCHLDLPPAVLATLPGRSDRTPAQALVTRLGGVLPEDVVVRAACEVPAAFDARFGALGRRYRYRISDGPEVHDPLRRDVLRHRRPLDVETMDQAGRALLGEHDFLSYCRPREGATTIRTLRTLRWERPGPGLADEGLVVATIEADAFCHHMVRSLVGALMAVGEGRREQIWPQQILTARTRESAGRGGIGAAPMSPAQGLTLEGVEYPPDDRLAAQARATRVMRR</sequence>
<evidence type="ECO:0000256" key="4">
    <source>
        <dbReference type="HAMAP-Rule" id="MF_00171"/>
    </source>
</evidence>
<evidence type="ECO:0000313" key="9">
    <source>
        <dbReference type="EMBL" id="HJB09800.1"/>
    </source>
</evidence>
<dbReference type="GO" id="GO:0160147">
    <property type="term" value="F:tRNA pseudouridine(38-40) synthase activity"/>
    <property type="evidence" value="ECO:0007669"/>
    <property type="project" value="UniProtKB-EC"/>
</dbReference>
<comment type="caution">
    <text evidence="9">The sequence shown here is derived from an EMBL/GenBank/DDBJ whole genome shotgun (WGS) entry which is preliminary data.</text>
</comment>
<evidence type="ECO:0000256" key="5">
    <source>
        <dbReference type="PIRSR" id="PIRSR001430-1"/>
    </source>
</evidence>
<dbReference type="HAMAP" id="MF_00171">
    <property type="entry name" value="TruA"/>
    <property type="match status" value="1"/>
</dbReference>
<dbReference type="NCBIfam" id="TIGR00071">
    <property type="entry name" value="hisT_truA"/>
    <property type="match status" value="1"/>
</dbReference>
<keyword evidence="3 4" id="KW-0413">Isomerase</keyword>
<comment type="function">
    <text evidence="4">Formation of pseudouridine at positions 38, 39 and 40 in the anticodon stem and loop of transfer RNAs.</text>
</comment>
<dbReference type="InterPro" id="IPR020097">
    <property type="entry name" value="PsdUridine_synth_TruA_a/b_dom"/>
</dbReference>
<feature type="binding site" evidence="4 6">
    <location>
        <position position="130"/>
    </location>
    <ligand>
        <name>substrate</name>
    </ligand>
</feature>
<feature type="domain" description="Pseudouridine synthase I TruA alpha/beta" evidence="8">
    <location>
        <begin position="18"/>
        <end position="123"/>
    </location>
</feature>
<protein>
    <recommendedName>
        <fullName evidence="4">tRNA pseudouridine synthase A</fullName>
        <ecNumber evidence="4">5.4.99.12</ecNumber>
    </recommendedName>
    <alternativeName>
        <fullName evidence="4">tRNA pseudouridine(38-40) synthase</fullName>
    </alternativeName>
    <alternativeName>
        <fullName evidence="4">tRNA pseudouridylate synthase I</fullName>
    </alternativeName>
    <alternativeName>
        <fullName evidence="4">tRNA-uridine isomerase I</fullName>
    </alternativeName>
</protein>
<organism evidence="9 10">
    <name type="scientific">Candidatus Brachybacterium merdavium</name>
    <dbReference type="NCBI Taxonomy" id="2838513"/>
    <lineage>
        <taxon>Bacteria</taxon>
        <taxon>Bacillati</taxon>
        <taxon>Actinomycetota</taxon>
        <taxon>Actinomycetes</taxon>
        <taxon>Micrococcales</taxon>
        <taxon>Dermabacteraceae</taxon>
        <taxon>Brachybacterium</taxon>
    </lineage>
</organism>
<comment type="catalytic activity">
    <reaction evidence="4 7">
        <text>uridine(38/39/40) in tRNA = pseudouridine(38/39/40) in tRNA</text>
        <dbReference type="Rhea" id="RHEA:22376"/>
        <dbReference type="Rhea" id="RHEA-COMP:10085"/>
        <dbReference type="Rhea" id="RHEA-COMP:10087"/>
        <dbReference type="ChEBI" id="CHEBI:65314"/>
        <dbReference type="ChEBI" id="CHEBI:65315"/>
        <dbReference type="EC" id="5.4.99.12"/>
    </reaction>
</comment>
<dbReference type="Pfam" id="PF01416">
    <property type="entry name" value="PseudoU_synth_1"/>
    <property type="match status" value="2"/>
</dbReference>
<evidence type="ECO:0000256" key="7">
    <source>
        <dbReference type="RuleBase" id="RU003792"/>
    </source>
</evidence>
<dbReference type="InterPro" id="IPR001406">
    <property type="entry name" value="PsdUridine_synth_TruA"/>
</dbReference>
<dbReference type="PIRSF" id="PIRSF001430">
    <property type="entry name" value="tRNA_psdUrid_synth"/>
    <property type="match status" value="1"/>
</dbReference>
<dbReference type="EMBL" id="DWZH01000035">
    <property type="protein sequence ID" value="HJB09800.1"/>
    <property type="molecule type" value="Genomic_DNA"/>
</dbReference>
<comment type="subunit">
    <text evidence="4">Homodimer.</text>
</comment>
<evidence type="ECO:0000259" key="8">
    <source>
        <dbReference type="Pfam" id="PF01416"/>
    </source>
</evidence>
<evidence type="ECO:0000256" key="6">
    <source>
        <dbReference type="PIRSR" id="PIRSR001430-2"/>
    </source>
</evidence>
<dbReference type="GO" id="GO:0003723">
    <property type="term" value="F:RNA binding"/>
    <property type="evidence" value="ECO:0007669"/>
    <property type="project" value="InterPro"/>
</dbReference>
<reference evidence="9" key="1">
    <citation type="journal article" date="2021" name="PeerJ">
        <title>Extensive microbial diversity within the chicken gut microbiome revealed by metagenomics and culture.</title>
        <authorList>
            <person name="Gilroy R."/>
            <person name="Ravi A."/>
            <person name="Getino M."/>
            <person name="Pursley I."/>
            <person name="Horton D.L."/>
            <person name="Alikhan N.F."/>
            <person name="Baker D."/>
            <person name="Gharbi K."/>
            <person name="Hall N."/>
            <person name="Watson M."/>
            <person name="Adriaenssens E.M."/>
            <person name="Foster-Nyarko E."/>
            <person name="Jarju S."/>
            <person name="Secka A."/>
            <person name="Antonio M."/>
            <person name="Oren A."/>
            <person name="Chaudhuri R.R."/>
            <person name="La Ragione R."/>
            <person name="Hildebrand F."/>
            <person name="Pallen M.J."/>
        </authorList>
    </citation>
    <scope>NUCLEOTIDE SEQUENCE</scope>
    <source>
        <strain evidence="9">ChiHjej13B12-24818</strain>
    </source>
</reference>
<name>A0A9D2RN50_9MICO</name>
<dbReference type="PANTHER" id="PTHR11142:SF0">
    <property type="entry name" value="TRNA PSEUDOURIDINE SYNTHASE-LIKE 1"/>
    <property type="match status" value="1"/>
</dbReference>
<accession>A0A9D2RN50</accession>
<evidence type="ECO:0000313" key="10">
    <source>
        <dbReference type="Proteomes" id="UP000823823"/>
    </source>
</evidence>
<evidence type="ECO:0000256" key="3">
    <source>
        <dbReference type="ARBA" id="ARBA00023235"/>
    </source>
</evidence>
<dbReference type="SUPFAM" id="SSF55120">
    <property type="entry name" value="Pseudouridine synthase"/>
    <property type="match status" value="1"/>
</dbReference>
<dbReference type="CDD" id="cd02570">
    <property type="entry name" value="PseudoU_synth_EcTruA"/>
    <property type="match status" value="1"/>
</dbReference>
<feature type="domain" description="Pseudouridine synthase I TruA alpha/beta" evidence="8">
    <location>
        <begin position="165"/>
        <end position="277"/>
    </location>
</feature>
<comment type="similarity">
    <text evidence="1 4 7">Belongs to the tRNA pseudouridine synthase TruA family.</text>
</comment>
<dbReference type="GO" id="GO:0031119">
    <property type="term" value="P:tRNA pseudouridine synthesis"/>
    <property type="evidence" value="ECO:0007669"/>
    <property type="project" value="UniProtKB-UniRule"/>
</dbReference>
<reference evidence="9" key="2">
    <citation type="submission" date="2021-04" db="EMBL/GenBank/DDBJ databases">
        <authorList>
            <person name="Gilroy R."/>
        </authorList>
    </citation>
    <scope>NUCLEOTIDE SEQUENCE</scope>
    <source>
        <strain evidence="9">ChiHjej13B12-24818</strain>
    </source>
</reference>
<feature type="active site" description="Nucleophile" evidence="4 5">
    <location>
        <position position="61"/>
    </location>
</feature>
<dbReference type="Proteomes" id="UP000823823">
    <property type="component" value="Unassembled WGS sequence"/>
</dbReference>
<keyword evidence="2 4" id="KW-0819">tRNA processing</keyword>
<dbReference type="FunFam" id="3.30.70.580:FF:000008">
    <property type="entry name" value="tRNA pseudouridine synthase A"/>
    <property type="match status" value="1"/>
</dbReference>
<comment type="caution">
    <text evidence="4">Lacks conserved residue(s) required for the propagation of feature annotation.</text>
</comment>
<dbReference type="InterPro" id="IPR020094">
    <property type="entry name" value="TruA/RsuA/RluB/E/F_N"/>
</dbReference>